<accession>A0A493TN29</accession>
<sequence>MGFCSNGGRCHLHPSSCAPTCLCPPAFTDQRCLVAGGDFQPPASPGGCPCPVPRALSQLAEALLLLRSVRLRRLPAGLRGDHRLPLHLPLQEGLLPARRPVPAPARGPHVQVGSSGTAVETTPCGHLSPQPNLGSIRSTAAPPSPSSPRLVHGVSSSPSASPPSSASCWGPWLCSASCSPPPASPCASAAGTRSPGGERGARGCGGWTHTGWVL</sequence>
<feature type="region of interest" description="Disordered" evidence="1">
    <location>
        <begin position="97"/>
        <end position="160"/>
    </location>
</feature>
<dbReference type="Ensembl" id="ENSAPLT00000021797.1">
    <property type="protein sequence ID" value="ENSAPLP00000027287.1"/>
    <property type="gene ID" value="ENSAPLG00000024017.1"/>
</dbReference>
<reference evidence="2" key="2">
    <citation type="submission" date="2025-08" db="UniProtKB">
        <authorList>
            <consortium name="Ensembl"/>
        </authorList>
    </citation>
    <scope>IDENTIFICATION</scope>
</reference>
<name>A0A493TN29_ANAPP</name>
<dbReference type="AlphaFoldDB" id="A0A493TN29"/>
<reference evidence="2" key="3">
    <citation type="submission" date="2025-09" db="UniProtKB">
        <authorList>
            <consortium name="Ensembl"/>
        </authorList>
    </citation>
    <scope>IDENTIFICATION</scope>
</reference>
<dbReference type="STRING" id="8840.ENSAPLP00000027287"/>
<protein>
    <recommendedName>
        <fullName evidence="4">EGF-like domain-containing protein</fullName>
    </recommendedName>
</protein>
<dbReference type="Proteomes" id="UP000016666">
    <property type="component" value="Unassembled WGS sequence"/>
</dbReference>
<proteinExistence type="predicted"/>
<evidence type="ECO:0000256" key="1">
    <source>
        <dbReference type="SAM" id="MobiDB-lite"/>
    </source>
</evidence>
<dbReference type="Gene3D" id="2.10.25.10">
    <property type="entry name" value="Laminin"/>
    <property type="match status" value="1"/>
</dbReference>
<evidence type="ECO:0000313" key="2">
    <source>
        <dbReference type="Ensembl" id="ENSAPLP00000027287.1"/>
    </source>
</evidence>
<evidence type="ECO:0008006" key="4">
    <source>
        <dbReference type="Google" id="ProtNLM"/>
    </source>
</evidence>
<feature type="region of interest" description="Disordered" evidence="1">
    <location>
        <begin position="185"/>
        <end position="214"/>
    </location>
</feature>
<evidence type="ECO:0000313" key="3">
    <source>
        <dbReference type="Proteomes" id="UP000016666"/>
    </source>
</evidence>
<organism evidence="2 3">
    <name type="scientific">Anas platyrhynchos platyrhynchos</name>
    <name type="common">Northern mallard</name>
    <dbReference type="NCBI Taxonomy" id="8840"/>
    <lineage>
        <taxon>Eukaryota</taxon>
        <taxon>Metazoa</taxon>
        <taxon>Chordata</taxon>
        <taxon>Craniata</taxon>
        <taxon>Vertebrata</taxon>
        <taxon>Euteleostomi</taxon>
        <taxon>Archelosauria</taxon>
        <taxon>Archosauria</taxon>
        <taxon>Dinosauria</taxon>
        <taxon>Saurischia</taxon>
        <taxon>Theropoda</taxon>
        <taxon>Coelurosauria</taxon>
        <taxon>Aves</taxon>
        <taxon>Neognathae</taxon>
        <taxon>Galloanserae</taxon>
        <taxon>Anseriformes</taxon>
        <taxon>Anatidae</taxon>
        <taxon>Anatinae</taxon>
        <taxon>Anas</taxon>
    </lineage>
</organism>
<keyword evidence="3" id="KW-1185">Reference proteome</keyword>
<reference evidence="3" key="1">
    <citation type="submission" date="2017-10" db="EMBL/GenBank/DDBJ databases">
        <title>A new Pekin duck reference genome.</title>
        <authorList>
            <person name="Hou Z.-C."/>
            <person name="Zhou Z.-K."/>
            <person name="Zhu F."/>
            <person name="Hou S.-S."/>
        </authorList>
    </citation>
    <scope>NUCLEOTIDE SEQUENCE [LARGE SCALE GENOMIC DNA]</scope>
</reference>